<dbReference type="InterPro" id="IPR000194">
    <property type="entry name" value="ATPase_F1/V1/A1_a/bsu_nucl-bd"/>
</dbReference>
<dbReference type="Pfam" id="PF00006">
    <property type="entry name" value="ATP-synt_ab"/>
    <property type="match status" value="1"/>
</dbReference>
<dbReference type="HOGENOM" id="CLU_031437_0_0_1"/>
<dbReference type="InterPro" id="IPR027417">
    <property type="entry name" value="P-loop_NTPase"/>
</dbReference>
<dbReference type="KEGG" id="tet:TTHERM_00865410"/>
<proteinExistence type="inferred from homology"/>
<dbReference type="AlphaFoldDB" id="Q24FC2"/>
<dbReference type="EMBL" id="GG662285">
    <property type="protein sequence ID" value="EAS06536.2"/>
    <property type="molecule type" value="Genomic_DNA"/>
</dbReference>
<dbReference type="GeneID" id="7832145"/>
<dbReference type="STRING" id="312017.Q24FC2"/>
<keyword evidence="4" id="KW-1185">Reference proteome</keyword>
<gene>
    <name evidence="3" type="ORF">TTHERM_00865410</name>
</gene>
<evidence type="ECO:0000313" key="3">
    <source>
        <dbReference type="EMBL" id="EAS06536.2"/>
    </source>
</evidence>
<comment type="similarity">
    <text evidence="1">Belongs to the ATPase alpha/beta chains family.</text>
</comment>
<dbReference type="Gene3D" id="3.40.50.300">
    <property type="entry name" value="P-loop containing nucleotide triphosphate hydrolases"/>
    <property type="match status" value="1"/>
</dbReference>
<dbReference type="GO" id="GO:0005524">
    <property type="term" value="F:ATP binding"/>
    <property type="evidence" value="ECO:0007669"/>
    <property type="project" value="InterPro"/>
</dbReference>
<sequence>MNKLQLLQSIKNLTKQVALRQRLFTNRQANILSLSNQIQYIFCSQKPIRSTQEEDSSLQALNNNIYDIENNTQVGQIVKFKNDIIYFTNFEKSKLKLKSLIQLEKDAQKQALVLSLNEKISSALCLNKIDHNQNYLDQSIKLVNPNGLKLQLNGKQICGKVINYRGEVIKEFSPQPSQEGEVANNYSENRNDYDVEFNLLDYKDHLILHQKRLTSKHQFYTGNTSVDMTQPIYQGSFVILNGDFNTGKSNLASKMIKQNCTLNPNTVGIFVTQHFSTAEKVLSELQSNEHSRNNFIIVSPQNDEAAGMAEKYLCPFTALHLALKIQQERSKDVIIIYDNIYDHFQQESLIFRQIDMPSGFNIVLKELFSMSGYYGDRNGSISSICIFDSNRASEKHQKEIQNLYQEAERYANVIIDFGLNDPYNLQTRPNILLKDQNQVLKNQVQKCPNVFQKTSFIVTHFQEKIQLMNPKNVDICYSCKIKILLSDKNGFQFCYECKNKQEKQQSYLKKIWNKIKSQN</sequence>
<dbReference type="SUPFAM" id="SSF52540">
    <property type="entry name" value="P-loop containing nucleoside triphosphate hydrolases"/>
    <property type="match status" value="1"/>
</dbReference>
<evidence type="ECO:0000313" key="4">
    <source>
        <dbReference type="Proteomes" id="UP000009168"/>
    </source>
</evidence>
<dbReference type="InParanoid" id="Q24FC2"/>
<reference evidence="4" key="1">
    <citation type="journal article" date="2006" name="PLoS Biol.">
        <title>Macronuclear genome sequence of the ciliate Tetrahymena thermophila, a model eukaryote.</title>
        <authorList>
            <person name="Eisen J.A."/>
            <person name="Coyne R.S."/>
            <person name="Wu M."/>
            <person name="Wu D."/>
            <person name="Thiagarajan M."/>
            <person name="Wortman J.R."/>
            <person name="Badger J.H."/>
            <person name="Ren Q."/>
            <person name="Amedeo P."/>
            <person name="Jones K.M."/>
            <person name="Tallon L.J."/>
            <person name="Delcher A.L."/>
            <person name="Salzberg S.L."/>
            <person name="Silva J.C."/>
            <person name="Haas B.J."/>
            <person name="Majoros W.H."/>
            <person name="Farzad M."/>
            <person name="Carlton J.M."/>
            <person name="Smith R.K. Jr."/>
            <person name="Garg J."/>
            <person name="Pearlman R.E."/>
            <person name="Karrer K.M."/>
            <person name="Sun L."/>
            <person name="Manning G."/>
            <person name="Elde N.C."/>
            <person name="Turkewitz A.P."/>
            <person name="Asai D.J."/>
            <person name="Wilkes D.E."/>
            <person name="Wang Y."/>
            <person name="Cai H."/>
            <person name="Collins K."/>
            <person name="Stewart B.A."/>
            <person name="Lee S.R."/>
            <person name="Wilamowska K."/>
            <person name="Weinberg Z."/>
            <person name="Ruzzo W.L."/>
            <person name="Wloga D."/>
            <person name="Gaertig J."/>
            <person name="Frankel J."/>
            <person name="Tsao C.-C."/>
            <person name="Gorovsky M.A."/>
            <person name="Keeling P.J."/>
            <person name="Waller R.F."/>
            <person name="Patron N.J."/>
            <person name="Cherry J.M."/>
            <person name="Stover N.A."/>
            <person name="Krieger C.J."/>
            <person name="del Toro C."/>
            <person name="Ryder H.F."/>
            <person name="Williamson S.C."/>
            <person name="Barbeau R.A."/>
            <person name="Hamilton E.P."/>
            <person name="Orias E."/>
        </authorList>
    </citation>
    <scope>NUCLEOTIDE SEQUENCE [LARGE SCALE GENOMIC DNA]</scope>
    <source>
        <strain evidence="4">SB210</strain>
    </source>
</reference>
<protein>
    <submittedName>
        <fullName evidence="3">ATP synthase alpha subunit, nucleotide-binding domain protein</fullName>
    </submittedName>
</protein>
<feature type="domain" description="ATPase F1/V1/A1 complex alpha/beta subunit nucleotide-binding" evidence="2">
    <location>
        <begin position="222"/>
        <end position="347"/>
    </location>
</feature>
<name>Q24FC2_TETTS</name>
<dbReference type="Proteomes" id="UP000009168">
    <property type="component" value="Unassembled WGS sequence"/>
</dbReference>
<dbReference type="RefSeq" id="XP_001026781.2">
    <property type="nucleotide sequence ID" value="XM_001026781.2"/>
</dbReference>
<organism evidence="3 4">
    <name type="scientific">Tetrahymena thermophila (strain SB210)</name>
    <dbReference type="NCBI Taxonomy" id="312017"/>
    <lineage>
        <taxon>Eukaryota</taxon>
        <taxon>Sar</taxon>
        <taxon>Alveolata</taxon>
        <taxon>Ciliophora</taxon>
        <taxon>Intramacronucleata</taxon>
        <taxon>Oligohymenophorea</taxon>
        <taxon>Hymenostomatida</taxon>
        <taxon>Tetrahymenina</taxon>
        <taxon>Tetrahymenidae</taxon>
        <taxon>Tetrahymena</taxon>
    </lineage>
</organism>
<evidence type="ECO:0000256" key="1">
    <source>
        <dbReference type="ARBA" id="ARBA00008936"/>
    </source>
</evidence>
<accession>Q24FC2</accession>
<evidence type="ECO:0000259" key="2">
    <source>
        <dbReference type="Pfam" id="PF00006"/>
    </source>
</evidence>